<comment type="caution">
    <text evidence="9">The sequence shown here is derived from an EMBL/GenBank/DDBJ whole genome shotgun (WGS) entry which is preliminary data.</text>
</comment>
<dbReference type="GO" id="GO:0046872">
    <property type="term" value="F:metal ion binding"/>
    <property type="evidence" value="ECO:0007669"/>
    <property type="project" value="UniProtKB-KW"/>
</dbReference>
<dbReference type="AlphaFoldDB" id="A0A9W9JSN5"/>
<evidence type="ECO:0000313" key="9">
    <source>
        <dbReference type="EMBL" id="KAJ5080818.1"/>
    </source>
</evidence>
<name>A0A9W9JSN5_9EURO</name>
<comment type="subcellular location">
    <subcellularLocation>
        <location evidence="1">Nucleus</location>
    </subcellularLocation>
</comment>
<keyword evidence="7" id="KW-0539">Nucleus</keyword>
<sequence length="246" mass="27601">MLFRPSTTFPAMEGHESDEEADDVLRLIWESSRQVLAKYFDLLRSRHLNYSWVCLYTIFMAGLANVYSIGCCAQRWKRGILAFLPSYLDVVSDIRDCSNILTAICEKWDDARGSCDIFNQLSMSALKELATASLQPITAGVQNIQPDNGACRRFSESIPIAKRPQAEGPVSAEEVRSTQAQHPISPGPEPITLPNIGQQPSTMYSEFDPIIDFQQLFQGLQDSVHANDVIDSNEVMQGFSQEWFGR</sequence>
<keyword evidence="5" id="KW-0238">DNA-binding</keyword>
<feature type="transmembrane region" description="Helical" evidence="8">
    <location>
        <begin position="50"/>
        <end position="70"/>
    </location>
</feature>
<dbReference type="EMBL" id="JAPQKH010000012">
    <property type="protein sequence ID" value="KAJ5080818.1"/>
    <property type="molecule type" value="Genomic_DNA"/>
</dbReference>
<accession>A0A9W9JSN5</accession>
<keyword evidence="6" id="KW-0804">Transcription</keyword>
<evidence type="ECO:0000256" key="4">
    <source>
        <dbReference type="ARBA" id="ARBA00023015"/>
    </source>
</evidence>
<protein>
    <submittedName>
        <fullName evidence="9">Fungal-specific transcription factor domain-containing protein</fullName>
    </submittedName>
</protein>
<keyword evidence="3" id="KW-0862">Zinc</keyword>
<dbReference type="PANTHER" id="PTHR47782">
    <property type="entry name" value="ZN(II)2CYS6 TRANSCRIPTION FACTOR (EUROFUNG)-RELATED"/>
    <property type="match status" value="1"/>
</dbReference>
<dbReference type="InterPro" id="IPR052202">
    <property type="entry name" value="Yeast_MetPath_Reg"/>
</dbReference>
<dbReference type="GO" id="GO:0005634">
    <property type="term" value="C:nucleus"/>
    <property type="evidence" value="ECO:0007669"/>
    <property type="project" value="UniProtKB-SubCell"/>
</dbReference>
<keyword evidence="8" id="KW-0812">Transmembrane</keyword>
<evidence type="ECO:0000256" key="2">
    <source>
        <dbReference type="ARBA" id="ARBA00022723"/>
    </source>
</evidence>
<reference evidence="9" key="2">
    <citation type="journal article" date="2023" name="IMA Fungus">
        <title>Comparative genomic study of the Penicillium genus elucidates a diverse pangenome and 15 lateral gene transfer events.</title>
        <authorList>
            <person name="Petersen C."/>
            <person name="Sorensen T."/>
            <person name="Nielsen M.R."/>
            <person name="Sondergaard T.E."/>
            <person name="Sorensen J.L."/>
            <person name="Fitzpatrick D.A."/>
            <person name="Frisvad J.C."/>
            <person name="Nielsen K.L."/>
        </authorList>
    </citation>
    <scope>NUCLEOTIDE SEQUENCE</scope>
    <source>
        <strain evidence="9">IBT 30069</strain>
    </source>
</reference>
<organism evidence="9 10">
    <name type="scientific">Penicillium angulare</name>
    <dbReference type="NCBI Taxonomy" id="116970"/>
    <lineage>
        <taxon>Eukaryota</taxon>
        <taxon>Fungi</taxon>
        <taxon>Dikarya</taxon>
        <taxon>Ascomycota</taxon>
        <taxon>Pezizomycotina</taxon>
        <taxon>Eurotiomycetes</taxon>
        <taxon>Eurotiomycetidae</taxon>
        <taxon>Eurotiales</taxon>
        <taxon>Aspergillaceae</taxon>
        <taxon>Penicillium</taxon>
    </lineage>
</organism>
<keyword evidence="4" id="KW-0805">Transcription regulation</keyword>
<gene>
    <name evidence="9" type="ORF">N7456_013528</name>
</gene>
<keyword evidence="8" id="KW-0472">Membrane</keyword>
<dbReference type="GO" id="GO:0043565">
    <property type="term" value="F:sequence-specific DNA binding"/>
    <property type="evidence" value="ECO:0007669"/>
    <property type="project" value="TreeGrafter"/>
</dbReference>
<evidence type="ECO:0000256" key="5">
    <source>
        <dbReference type="ARBA" id="ARBA00023125"/>
    </source>
</evidence>
<evidence type="ECO:0000256" key="7">
    <source>
        <dbReference type="ARBA" id="ARBA00023242"/>
    </source>
</evidence>
<keyword evidence="2" id="KW-0479">Metal-binding</keyword>
<dbReference type="Proteomes" id="UP001149165">
    <property type="component" value="Unassembled WGS sequence"/>
</dbReference>
<dbReference type="PANTHER" id="PTHR47782:SF12">
    <property type="entry name" value="ZN(II)2CYS6 TRANSCRIPTION FACTOR (EUROFUNG)"/>
    <property type="match status" value="1"/>
</dbReference>
<proteinExistence type="predicted"/>
<evidence type="ECO:0000256" key="1">
    <source>
        <dbReference type="ARBA" id="ARBA00004123"/>
    </source>
</evidence>
<evidence type="ECO:0000313" key="10">
    <source>
        <dbReference type="Proteomes" id="UP001149165"/>
    </source>
</evidence>
<reference evidence="9" key="1">
    <citation type="submission" date="2022-11" db="EMBL/GenBank/DDBJ databases">
        <authorList>
            <person name="Petersen C."/>
        </authorList>
    </citation>
    <scope>NUCLEOTIDE SEQUENCE</scope>
    <source>
        <strain evidence="9">IBT 30069</strain>
    </source>
</reference>
<evidence type="ECO:0000256" key="6">
    <source>
        <dbReference type="ARBA" id="ARBA00023163"/>
    </source>
</evidence>
<evidence type="ECO:0000256" key="3">
    <source>
        <dbReference type="ARBA" id="ARBA00022833"/>
    </source>
</evidence>
<dbReference type="GO" id="GO:0045944">
    <property type="term" value="P:positive regulation of transcription by RNA polymerase II"/>
    <property type="evidence" value="ECO:0007669"/>
    <property type="project" value="TreeGrafter"/>
</dbReference>
<dbReference type="OrthoDB" id="189997at2759"/>
<keyword evidence="10" id="KW-1185">Reference proteome</keyword>
<evidence type="ECO:0000256" key="8">
    <source>
        <dbReference type="SAM" id="Phobius"/>
    </source>
</evidence>
<keyword evidence="8" id="KW-1133">Transmembrane helix</keyword>
<dbReference type="GO" id="GO:0000981">
    <property type="term" value="F:DNA-binding transcription factor activity, RNA polymerase II-specific"/>
    <property type="evidence" value="ECO:0007669"/>
    <property type="project" value="TreeGrafter"/>
</dbReference>